<reference evidence="2" key="1">
    <citation type="submission" date="2016-02" db="EMBL/GenBank/DDBJ databases">
        <authorList>
            <person name="Holder M.E."/>
            <person name="Ajami N.J."/>
            <person name="Petrosino J.F."/>
        </authorList>
    </citation>
    <scope>NUCLEOTIDE SEQUENCE [LARGE SCALE GENOMIC DNA]</scope>
    <source>
        <strain evidence="2">CCUG 45958</strain>
    </source>
</reference>
<accession>A0A120KM24</accession>
<name>A0A120KM24_9BACT</name>
<dbReference type="Proteomes" id="UP000069241">
    <property type="component" value="Chromosome"/>
</dbReference>
<dbReference type="STRING" id="44742.AXF13_04620"/>
<dbReference type="KEGG" id="dfi:AXF13_04620"/>
<evidence type="ECO:0000313" key="1">
    <source>
        <dbReference type="EMBL" id="AMD89451.1"/>
    </source>
</evidence>
<keyword evidence="2" id="KW-1185">Reference proteome</keyword>
<dbReference type="AlphaFoldDB" id="A0A120KM24"/>
<organism evidence="1 2">
    <name type="scientific">Desulfovibrio fairfieldensis</name>
    <dbReference type="NCBI Taxonomy" id="44742"/>
    <lineage>
        <taxon>Bacteria</taxon>
        <taxon>Pseudomonadati</taxon>
        <taxon>Thermodesulfobacteriota</taxon>
        <taxon>Desulfovibrionia</taxon>
        <taxon>Desulfovibrionales</taxon>
        <taxon>Desulfovibrionaceae</taxon>
        <taxon>Desulfovibrio</taxon>
    </lineage>
</organism>
<sequence>MTRAETAQFIKDRAQTLEYEARQYPRTAKTASEWLIRAAEWTRKHGDKGVCVRLILQSVRLDIFRMCPSLFPRKRARQQPGCGSAA</sequence>
<protein>
    <submittedName>
        <fullName evidence="1">Uncharacterized protein</fullName>
    </submittedName>
</protein>
<dbReference type="EMBL" id="CP014229">
    <property type="protein sequence ID" value="AMD89451.1"/>
    <property type="molecule type" value="Genomic_DNA"/>
</dbReference>
<evidence type="ECO:0000313" key="2">
    <source>
        <dbReference type="Proteomes" id="UP000069241"/>
    </source>
</evidence>
<proteinExistence type="predicted"/>
<dbReference type="RefSeq" id="WP_062251822.1">
    <property type="nucleotide sequence ID" value="NZ_CP014229.1"/>
</dbReference>
<gene>
    <name evidence="1" type="ORF">AXF13_04620</name>
</gene>